<keyword evidence="2" id="KW-0812">Transmembrane</keyword>
<comment type="caution">
    <text evidence="3">The sequence shown here is derived from an EMBL/GenBank/DDBJ whole genome shotgun (WGS) entry which is preliminary data.</text>
</comment>
<organism evidence="3 4">
    <name type="scientific">Daphnia magna</name>
    <dbReference type="NCBI Taxonomy" id="35525"/>
    <lineage>
        <taxon>Eukaryota</taxon>
        <taxon>Metazoa</taxon>
        <taxon>Ecdysozoa</taxon>
        <taxon>Arthropoda</taxon>
        <taxon>Crustacea</taxon>
        <taxon>Branchiopoda</taxon>
        <taxon>Diplostraca</taxon>
        <taxon>Cladocera</taxon>
        <taxon>Anomopoda</taxon>
        <taxon>Daphniidae</taxon>
        <taxon>Daphnia</taxon>
    </lineage>
</organism>
<feature type="non-terminal residue" evidence="3">
    <location>
        <position position="1"/>
    </location>
</feature>
<evidence type="ECO:0000256" key="1">
    <source>
        <dbReference type="SAM" id="MobiDB-lite"/>
    </source>
</evidence>
<evidence type="ECO:0000256" key="2">
    <source>
        <dbReference type="SAM" id="Phobius"/>
    </source>
</evidence>
<protein>
    <submittedName>
        <fullName evidence="3">Uncharacterized protein</fullName>
    </submittedName>
</protein>
<proteinExistence type="predicted"/>
<dbReference type="Proteomes" id="UP000076858">
    <property type="component" value="Unassembled WGS sequence"/>
</dbReference>
<keyword evidence="2" id="KW-0472">Membrane</keyword>
<sequence length="178" mass="19832">EIRKLSAISARNRFTDAVLHVSSVFALNCFVFYLLLKDLKTIDKDCYKIAKRDNLFTCFSCELESIPSAAVEANSIPLQQSRPKRNRKPNPRYDQSSPKRRNAAVIPFSDSVIASTSSTTNIIVNETFTIHSSSNHSVVLEEVVPPMPSINMDFPDIPQELLDMAVANMSLNDSAINP</sequence>
<keyword evidence="2" id="KW-1133">Transmembrane helix</keyword>
<feature type="transmembrane region" description="Helical" evidence="2">
    <location>
        <begin position="17"/>
        <end position="36"/>
    </location>
</feature>
<keyword evidence="4" id="KW-1185">Reference proteome</keyword>
<feature type="non-terminal residue" evidence="3">
    <location>
        <position position="178"/>
    </location>
</feature>
<accession>A0A162BQG8</accession>
<evidence type="ECO:0000313" key="4">
    <source>
        <dbReference type="Proteomes" id="UP000076858"/>
    </source>
</evidence>
<feature type="region of interest" description="Disordered" evidence="1">
    <location>
        <begin position="74"/>
        <end position="100"/>
    </location>
</feature>
<name>A0A162BQG8_9CRUS</name>
<dbReference type="AlphaFoldDB" id="A0A162BQG8"/>
<gene>
    <name evidence="3" type="ORF">APZ42_009677</name>
</gene>
<evidence type="ECO:0000313" key="3">
    <source>
        <dbReference type="EMBL" id="KZR96150.1"/>
    </source>
</evidence>
<dbReference type="EMBL" id="LRGB01025910">
    <property type="protein sequence ID" value="KZR96150.1"/>
    <property type="molecule type" value="Genomic_DNA"/>
</dbReference>
<reference evidence="3 4" key="1">
    <citation type="submission" date="2016-03" db="EMBL/GenBank/DDBJ databases">
        <title>EvidentialGene: Evidence-directed Construction of Genes on Genomes.</title>
        <authorList>
            <person name="Gilbert D.G."/>
            <person name="Choi J.-H."/>
            <person name="Mockaitis K."/>
            <person name="Colbourne J."/>
            <person name="Pfrender M."/>
        </authorList>
    </citation>
    <scope>NUCLEOTIDE SEQUENCE [LARGE SCALE GENOMIC DNA]</scope>
    <source>
        <strain evidence="3 4">Xinb3</strain>
        <tissue evidence="3">Complete organism</tissue>
    </source>
</reference>
<dbReference type="OrthoDB" id="6402106at2759"/>